<evidence type="ECO:0000256" key="5">
    <source>
        <dbReference type="SAM" id="MobiDB-lite"/>
    </source>
</evidence>
<proteinExistence type="predicted"/>
<evidence type="ECO:0000256" key="6">
    <source>
        <dbReference type="SAM" id="SignalP"/>
    </source>
</evidence>
<feature type="non-terminal residue" evidence="8">
    <location>
        <position position="1022"/>
    </location>
</feature>
<feature type="coiled-coil region" evidence="4">
    <location>
        <begin position="78"/>
        <end position="105"/>
    </location>
</feature>
<dbReference type="EMBL" id="CAUYUJ010020822">
    <property type="protein sequence ID" value="CAK0900679.1"/>
    <property type="molecule type" value="Genomic_DNA"/>
</dbReference>
<organism evidence="8 9">
    <name type="scientific">Prorocentrum cordatum</name>
    <dbReference type="NCBI Taxonomy" id="2364126"/>
    <lineage>
        <taxon>Eukaryota</taxon>
        <taxon>Sar</taxon>
        <taxon>Alveolata</taxon>
        <taxon>Dinophyceae</taxon>
        <taxon>Prorocentrales</taxon>
        <taxon>Prorocentraceae</taxon>
        <taxon>Prorocentrum</taxon>
    </lineage>
</organism>
<feature type="compositionally biased region" description="Low complexity" evidence="5">
    <location>
        <begin position="42"/>
        <end position="56"/>
    </location>
</feature>
<accession>A0ABN9XR60</accession>
<evidence type="ECO:0000313" key="8">
    <source>
        <dbReference type="EMBL" id="CAK0900679.1"/>
    </source>
</evidence>
<keyword evidence="3" id="KW-0808">Transferase</keyword>
<evidence type="ECO:0000256" key="1">
    <source>
        <dbReference type="ARBA" id="ARBA00000885"/>
    </source>
</evidence>
<feature type="compositionally biased region" description="Gly residues" evidence="5">
    <location>
        <begin position="529"/>
        <end position="539"/>
    </location>
</feature>
<evidence type="ECO:0000259" key="7">
    <source>
        <dbReference type="Pfam" id="PF25579"/>
    </source>
</evidence>
<dbReference type="Gene3D" id="1.25.10.10">
    <property type="entry name" value="Leucine-rich Repeat Variant"/>
    <property type="match status" value="1"/>
</dbReference>
<feature type="region of interest" description="Disordered" evidence="5">
    <location>
        <begin position="520"/>
        <end position="546"/>
    </location>
</feature>
<feature type="signal peptide" evidence="6">
    <location>
        <begin position="1"/>
        <end position="17"/>
    </location>
</feature>
<feature type="region of interest" description="Disordered" evidence="5">
    <location>
        <begin position="42"/>
        <end position="77"/>
    </location>
</feature>
<name>A0ABN9XR60_9DINO</name>
<evidence type="ECO:0000256" key="2">
    <source>
        <dbReference type="ARBA" id="ARBA00012485"/>
    </source>
</evidence>
<dbReference type="PANTHER" id="PTHR45670">
    <property type="entry name" value="E3 UBIQUITIN-PROTEIN LIGASE TRIP12"/>
    <property type="match status" value="1"/>
</dbReference>
<dbReference type="InterPro" id="IPR057948">
    <property type="entry name" value="TPR_TRIP12_N"/>
</dbReference>
<evidence type="ECO:0000256" key="3">
    <source>
        <dbReference type="ARBA" id="ARBA00022679"/>
    </source>
</evidence>
<dbReference type="EC" id="2.3.2.26" evidence="2"/>
<keyword evidence="4" id="KW-0175">Coiled coil</keyword>
<sequence>MWAPALLLPLLAAPALAGGSGGAGAACAEGEEEEAHALLQTAGQSGGRPAAAPGGAERVSEAAHAWPRAGPPRAERAVDSADNLVKRLVKDNRVLQEQLEELQAIVGDDSELSVRLLLVAPVLAAAIAGRAPSKLQIARRSTASHCFHVQVETTEQVKAADAVLPSEEELDSEVQVVDIAPPWCVMLCFCGATVFQSAATVETGQAEIETAAPWAPNPAAPPFTLLEAMHAQTMSFGMRSRSRGQPCVRRRAKLDEAFRCQRWEASAERARLLADAGAMRGGAASGDIGPPRGMTAQRVAVPSGLTDVHMLFLELGAATAAAVTGQVCANSSLSPPWSSEQSMLSPAFLLFVAYGVNVDALGFEAEPAALLLRCPLCRAEGPAAPQALRLDTLLGRLGRRLSPQGEALFTKDLAQTDSEGPEADQDAVTRARRSGASGQGDKGGKGGKSFPSAAALEREIALFDGGGSKNEMRWSRCKHCGSQWTPFQPCTPSSFGTPGGVWSAGFCGNLPYSPFAAAQGPPGTFAPGDNGGGKGGKSPGGPAKPETLLSREEHASLAELLAKSGDALGAAKHRELAKPPPVAKEPTLQHQVSMAHSKLRGLERKLQGAVQRYEEWSAQMVEQRALVTKFTEECEQADVEHRRLVAALHAQTSAADMQKVPEDKAVPCSLSSIMDGSFTDKLVIDPSELLGGVEDFELSEADKEELEKRGNQLREGIQKLAQRLFAQASETAKKIQVQLLALMEVEMLRQPQPTLPLVLRQQQRSLQRWMLKLPLLLLYVSGPPRSFSMGSLNKTLPLLSRAGKQSPHPLKLQSTLALVGTFSLLLTASGGHCSALLDSLEICIHTVNCNRWSTMKELMAKTPAHIIWCQEHRLSPVLRDLRSGDVGVRLTALTELSEQLSFSSEESLQSFPFDTCIPALIGLLENPGGGDEISAQVMLLSCRCIFSIIDIVPSTARSIVAAGGLPVLCANLLNVEYIDVAERAIAIIELVSEDQPLQVLKAGGLQAILTFLDFFQISTQRQ</sequence>
<protein>
    <recommendedName>
        <fullName evidence="2">HECT-type E3 ubiquitin transferase</fullName>
        <ecNumber evidence="2">2.3.2.26</ecNumber>
    </recommendedName>
</protein>
<dbReference type="PANTHER" id="PTHR45670:SF1">
    <property type="entry name" value="E3 UBIQUITIN-PROTEIN LIGASE HECTD1"/>
    <property type="match status" value="1"/>
</dbReference>
<dbReference type="Pfam" id="PF25579">
    <property type="entry name" value="TPR_TRIP12_N"/>
    <property type="match status" value="1"/>
</dbReference>
<evidence type="ECO:0000313" key="9">
    <source>
        <dbReference type="Proteomes" id="UP001189429"/>
    </source>
</evidence>
<feature type="chain" id="PRO_5045753110" description="HECT-type E3 ubiquitin transferase" evidence="6">
    <location>
        <begin position="18"/>
        <end position="1022"/>
    </location>
</feature>
<feature type="domain" description="E3 ubiquitin-protein ligase TRIP12-like TPR repeats" evidence="7">
    <location>
        <begin position="870"/>
        <end position="1000"/>
    </location>
</feature>
<gene>
    <name evidence="8" type="ORF">PCOR1329_LOCUS77901</name>
</gene>
<dbReference type="Proteomes" id="UP001189429">
    <property type="component" value="Unassembled WGS sequence"/>
</dbReference>
<dbReference type="SUPFAM" id="SSF48371">
    <property type="entry name" value="ARM repeat"/>
    <property type="match status" value="1"/>
</dbReference>
<reference evidence="8" key="1">
    <citation type="submission" date="2023-10" db="EMBL/GenBank/DDBJ databases">
        <authorList>
            <person name="Chen Y."/>
            <person name="Shah S."/>
            <person name="Dougan E. K."/>
            <person name="Thang M."/>
            <person name="Chan C."/>
        </authorList>
    </citation>
    <scope>NUCLEOTIDE SEQUENCE [LARGE SCALE GENOMIC DNA]</scope>
</reference>
<keyword evidence="6" id="KW-0732">Signal</keyword>
<dbReference type="InterPro" id="IPR016024">
    <property type="entry name" value="ARM-type_fold"/>
</dbReference>
<dbReference type="InterPro" id="IPR011989">
    <property type="entry name" value="ARM-like"/>
</dbReference>
<comment type="caution">
    <text evidence="8">The sequence shown here is derived from an EMBL/GenBank/DDBJ whole genome shotgun (WGS) entry which is preliminary data.</text>
</comment>
<evidence type="ECO:0000256" key="4">
    <source>
        <dbReference type="SAM" id="Coils"/>
    </source>
</evidence>
<comment type="catalytic activity">
    <reaction evidence="1">
        <text>S-ubiquitinyl-[E2 ubiquitin-conjugating enzyme]-L-cysteine + [acceptor protein]-L-lysine = [E2 ubiquitin-conjugating enzyme]-L-cysteine + N(6)-ubiquitinyl-[acceptor protein]-L-lysine.</text>
        <dbReference type="EC" id="2.3.2.26"/>
    </reaction>
</comment>
<dbReference type="InterPro" id="IPR045322">
    <property type="entry name" value="HECTD1/TRIP12-like"/>
</dbReference>
<keyword evidence="9" id="KW-1185">Reference proteome</keyword>
<feature type="region of interest" description="Disordered" evidence="5">
    <location>
        <begin position="409"/>
        <end position="450"/>
    </location>
</feature>